<evidence type="ECO:0000313" key="2">
    <source>
        <dbReference type="EMBL" id="UTW03091.1"/>
    </source>
</evidence>
<dbReference type="InterPro" id="IPR027417">
    <property type="entry name" value="P-loop_NTPase"/>
</dbReference>
<dbReference type="SUPFAM" id="SSF52540">
    <property type="entry name" value="P-loop containing nucleoside triphosphate hydrolases"/>
    <property type="match status" value="1"/>
</dbReference>
<evidence type="ECO:0000313" key="3">
    <source>
        <dbReference type="Proteomes" id="UP001059950"/>
    </source>
</evidence>
<dbReference type="Gene3D" id="3.40.50.300">
    <property type="entry name" value="P-loop containing nucleotide triphosphate hydrolases"/>
    <property type="match status" value="1"/>
</dbReference>
<protein>
    <submittedName>
        <fullName evidence="2">ATP-binding protein</fullName>
    </submittedName>
</protein>
<reference evidence="2" key="1">
    <citation type="submission" date="2021-04" db="EMBL/GenBank/DDBJ databases">
        <title>Oceanospirillales bacteria with DddD are important DMSP degraders in coastal seawater.</title>
        <authorList>
            <person name="Liu J."/>
        </authorList>
    </citation>
    <scope>NUCLEOTIDE SEQUENCE</scope>
    <source>
        <strain evidence="2">GY6</strain>
    </source>
</reference>
<gene>
    <name evidence="2" type="ORF">KDX31_17460</name>
</gene>
<dbReference type="GO" id="GO:0005524">
    <property type="term" value="F:ATP binding"/>
    <property type="evidence" value="ECO:0007669"/>
    <property type="project" value="UniProtKB-KW"/>
</dbReference>
<keyword evidence="2" id="KW-0067">ATP-binding</keyword>
<dbReference type="PANTHER" id="PTHR40396:SF1">
    <property type="entry name" value="ATPASE AAA-TYPE CORE DOMAIN-CONTAINING PROTEIN"/>
    <property type="match status" value="1"/>
</dbReference>
<organism evidence="2 3">
    <name type="scientific">Amphritea atlantica</name>
    <dbReference type="NCBI Taxonomy" id="355243"/>
    <lineage>
        <taxon>Bacteria</taxon>
        <taxon>Pseudomonadati</taxon>
        <taxon>Pseudomonadota</taxon>
        <taxon>Gammaproteobacteria</taxon>
        <taxon>Oceanospirillales</taxon>
        <taxon>Oceanospirillaceae</taxon>
        <taxon>Amphritea</taxon>
    </lineage>
</organism>
<keyword evidence="3" id="KW-1185">Reference proteome</keyword>
<evidence type="ECO:0000259" key="1">
    <source>
        <dbReference type="Pfam" id="PF13304"/>
    </source>
</evidence>
<dbReference type="EMBL" id="CP073344">
    <property type="protein sequence ID" value="UTW03091.1"/>
    <property type="molecule type" value="Genomic_DNA"/>
</dbReference>
<accession>A0ABY5GSZ2</accession>
<dbReference type="PANTHER" id="PTHR40396">
    <property type="entry name" value="ATPASE-LIKE PROTEIN"/>
    <property type="match status" value="1"/>
</dbReference>
<feature type="domain" description="ATPase AAA-type core" evidence="1">
    <location>
        <begin position="51"/>
        <end position="361"/>
    </location>
</feature>
<keyword evidence="2" id="KW-0547">Nucleotide-binding</keyword>
<dbReference type="Pfam" id="PF13304">
    <property type="entry name" value="AAA_21"/>
    <property type="match status" value="1"/>
</dbReference>
<dbReference type="InterPro" id="IPR003959">
    <property type="entry name" value="ATPase_AAA_core"/>
</dbReference>
<dbReference type="Proteomes" id="UP001059950">
    <property type="component" value="Chromosome"/>
</dbReference>
<name>A0ABY5GSZ2_9GAMM</name>
<sequence>MIIDLTVENHLSIKEEQTFSMFAEGALPDNSKHSDNISFVDGKIGTLKTAGILGANASGKSNLLHAFKALQYMTTKSSQLEGGDEIPPYEPYLLCPHTRKAPTSLEVEFWLADIRHSYKIQYNQYEITYESLFFYPKGKPAKIFERTNPDNWETDEGISFGTYFKGGKKRVPYFSCNSYLAVAGKRADSPAFLRAIYNYFRKQWDFIFRTNEFMFNFWKDDPESLSAMKCLIRNTDLGIADFEFRSKELSPDQLEILEEVPDEYRKHMIETLKSEIVFMHKSENGELIEFEPGLESLGTKRLLNSLPVILFTLQKGSVLFCDELETSFHPHVVELIIKLFNDKRTNQNNAQLIYTTHSLTTMKSKSMRKDQIWLAEKVGGKTTYVSLDQFDSSLRDSSPFEKWYDEGRLGGIPSINFKDIIDSISSVMEKNTSNA</sequence>
<proteinExistence type="predicted"/>